<gene>
    <name evidence="1" type="ORF">EMPS_00639</name>
</gene>
<dbReference type="PANTHER" id="PTHR38360:SF1">
    <property type="entry name" value="F12P19.7"/>
    <property type="match status" value="1"/>
</dbReference>
<sequence length="487" mass="52019">MAAQSMPVPPTNQGGKTPRWTQPVSFYGQSVFSKYYAHTICAFLMLVPFLVMPAAAQAGQGTIAAPGCVTNYNASQDYFPVKIQVDTATFFSVKYFNNYKVVKNTDPLVNTTYVLTQCGTPAPAASGFSNTTVFFDIPVTNVAALDTTAVSYLEMLGERVAIKEVDTEGLVSSPCVQLGLEQNEIIGLDDNNATLLAQQLEAVDLIFSSYASTPANKTVITSEVEDPGPLNRAEWLEFYATFFNLEEMAQNLTGSINDNYNCFKKAASAATTKPLVAWTTYNAPSTYNNNTASWTISDAAYKVDFTVDAGGTFFNGTGGVLSFNTSAAFLAAIQDIDIMIDETEEGTTIQDVYTSYGLSASSSLKIVQNKAIFREDGLVNPNDGRDWFAAAVVMDDAVLQDMILAIHPELLPAGTPYNWIRNVAKGQPEQLLSSANCTATNSSMPVPDRAISCLNMKVGGSGSGAATKTVAGAMTAVLGLLAIAFSL</sequence>
<reference evidence="1" key="1">
    <citation type="submission" date="2021-11" db="EMBL/GenBank/DDBJ databases">
        <authorList>
            <person name="Herlambang A."/>
            <person name="Guo Y."/>
            <person name="Takashima Y."/>
            <person name="Nishizawa T."/>
        </authorList>
    </citation>
    <scope>NUCLEOTIDE SEQUENCE</scope>
    <source>
        <strain evidence="1">E1425</strain>
    </source>
</reference>
<dbReference type="PANTHER" id="PTHR38360">
    <property type="entry name" value="OS03G0120000 PROTEIN"/>
    <property type="match status" value="1"/>
</dbReference>
<name>A0A9P3H225_9FUNG</name>
<dbReference type="AlphaFoldDB" id="A0A9P3H225"/>
<dbReference type="EMBL" id="BQFW01000001">
    <property type="protein sequence ID" value="GJJ68293.1"/>
    <property type="molecule type" value="Genomic_DNA"/>
</dbReference>
<evidence type="ECO:0000313" key="1">
    <source>
        <dbReference type="EMBL" id="GJJ68293.1"/>
    </source>
</evidence>
<dbReference type="OrthoDB" id="409848at2759"/>
<protein>
    <recommendedName>
        <fullName evidence="3">Fe/B12 periplasmic-binding domain-containing protein</fullName>
    </recommendedName>
</protein>
<proteinExistence type="predicted"/>
<evidence type="ECO:0008006" key="3">
    <source>
        <dbReference type="Google" id="ProtNLM"/>
    </source>
</evidence>
<reference evidence="1" key="2">
    <citation type="journal article" date="2022" name="Microbiol. Resour. Announc.">
        <title>Whole-Genome Sequence of Entomortierella parvispora E1425, a Mucoromycotan Fungus Associated with Burkholderiaceae-Related Endosymbiotic Bacteria.</title>
        <authorList>
            <person name="Herlambang A."/>
            <person name="Guo Y."/>
            <person name="Takashima Y."/>
            <person name="Narisawa K."/>
            <person name="Ohta H."/>
            <person name="Nishizawa T."/>
        </authorList>
    </citation>
    <scope>NUCLEOTIDE SEQUENCE</scope>
    <source>
        <strain evidence="1">E1425</strain>
    </source>
</reference>
<keyword evidence="2" id="KW-1185">Reference proteome</keyword>
<dbReference type="SUPFAM" id="SSF53807">
    <property type="entry name" value="Helical backbone' metal receptor"/>
    <property type="match status" value="1"/>
</dbReference>
<organism evidence="1 2">
    <name type="scientific">Entomortierella parvispora</name>
    <dbReference type="NCBI Taxonomy" id="205924"/>
    <lineage>
        <taxon>Eukaryota</taxon>
        <taxon>Fungi</taxon>
        <taxon>Fungi incertae sedis</taxon>
        <taxon>Mucoromycota</taxon>
        <taxon>Mortierellomycotina</taxon>
        <taxon>Mortierellomycetes</taxon>
        <taxon>Mortierellales</taxon>
        <taxon>Mortierellaceae</taxon>
        <taxon>Entomortierella</taxon>
    </lineage>
</organism>
<accession>A0A9P3H225</accession>
<evidence type="ECO:0000313" key="2">
    <source>
        <dbReference type="Proteomes" id="UP000827284"/>
    </source>
</evidence>
<comment type="caution">
    <text evidence="1">The sequence shown here is derived from an EMBL/GenBank/DDBJ whole genome shotgun (WGS) entry which is preliminary data.</text>
</comment>
<dbReference type="Proteomes" id="UP000827284">
    <property type="component" value="Unassembled WGS sequence"/>
</dbReference>